<reference evidence="15 16" key="1">
    <citation type="submission" date="2019-02" db="EMBL/GenBank/DDBJ databases">
        <title>Shewanella sp. D4-2 isolated from Dokdo Island.</title>
        <authorList>
            <person name="Baek K."/>
        </authorList>
    </citation>
    <scope>NUCLEOTIDE SEQUENCE [LARGE SCALE GENOMIC DNA]</scope>
    <source>
        <strain evidence="15 16">D4-2</strain>
    </source>
</reference>
<evidence type="ECO:0000256" key="2">
    <source>
        <dbReference type="ARBA" id="ARBA00022630"/>
    </source>
</evidence>
<keyword evidence="2" id="KW-0285">Flavoprotein</keyword>
<dbReference type="SUPFAM" id="SSF63380">
    <property type="entry name" value="Riboflavin synthase domain-like"/>
    <property type="match status" value="1"/>
</dbReference>
<feature type="domain" description="FAD-binding FR-type" evidence="14">
    <location>
        <begin position="101"/>
        <end position="204"/>
    </location>
</feature>
<dbReference type="KEGG" id="smai:EXU30_08220"/>
<evidence type="ECO:0000259" key="14">
    <source>
        <dbReference type="PROSITE" id="PS51384"/>
    </source>
</evidence>
<evidence type="ECO:0000256" key="4">
    <source>
        <dbReference type="ARBA" id="ARBA00022723"/>
    </source>
</evidence>
<dbReference type="InterPro" id="IPR012675">
    <property type="entry name" value="Beta-grasp_dom_sf"/>
</dbReference>
<comment type="similarity">
    <text evidence="11">In the N-terminal section; belongs to the FAD-binding oxidoreductase type 6 family.</text>
</comment>
<dbReference type="PANTHER" id="PTHR47354">
    <property type="entry name" value="NADH OXIDOREDUCTASE HCR"/>
    <property type="match status" value="1"/>
</dbReference>
<dbReference type="Gene3D" id="3.10.20.30">
    <property type="match status" value="1"/>
</dbReference>
<evidence type="ECO:0000313" key="16">
    <source>
        <dbReference type="Proteomes" id="UP000291106"/>
    </source>
</evidence>
<keyword evidence="5" id="KW-0274">FAD</keyword>
<feature type="domain" description="2Fe-2S ferredoxin-type" evidence="13">
    <location>
        <begin position="364"/>
        <end position="451"/>
    </location>
</feature>
<evidence type="ECO:0000256" key="6">
    <source>
        <dbReference type="ARBA" id="ARBA00023002"/>
    </source>
</evidence>
<keyword evidence="7" id="KW-0408">Iron</keyword>
<protein>
    <submittedName>
        <fullName evidence="15">Hybrid-cluster NAD(P)-dependent oxidoreductase</fullName>
    </submittedName>
</protein>
<evidence type="ECO:0000313" key="15">
    <source>
        <dbReference type="EMBL" id="QBF82676.1"/>
    </source>
</evidence>
<evidence type="ECO:0000256" key="7">
    <source>
        <dbReference type="ARBA" id="ARBA00023004"/>
    </source>
</evidence>
<evidence type="ECO:0000259" key="13">
    <source>
        <dbReference type="PROSITE" id="PS51085"/>
    </source>
</evidence>
<dbReference type="EMBL" id="CP036200">
    <property type="protein sequence ID" value="QBF82676.1"/>
    <property type="molecule type" value="Genomic_DNA"/>
</dbReference>
<dbReference type="Proteomes" id="UP000291106">
    <property type="component" value="Chromosome"/>
</dbReference>
<evidence type="ECO:0000256" key="3">
    <source>
        <dbReference type="ARBA" id="ARBA00022714"/>
    </source>
</evidence>
<dbReference type="Pfam" id="PF00970">
    <property type="entry name" value="FAD_binding_6"/>
    <property type="match status" value="1"/>
</dbReference>
<dbReference type="GO" id="GO:0046872">
    <property type="term" value="F:metal ion binding"/>
    <property type="evidence" value="ECO:0007669"/>
    <property type="project" value="UniProtKB-KW"/>
</dbReference>
<organism evidence="15 16">
    <name type="scientific">Shewanella maritima</name>
    <dbReference type="NCBI Taxonomy" id="2520507"/>
    <lineage>
        <taxon>Bacteria</taxon>
        <taxon>Pseudomonadati</taxon>
        <taxon>Pseudomonadota</taxon>
        <taxon>Gammaproteobacteria</taxon>
        <taxon>Alteromonadales</taxon>
        <taxon>Shewanellaceae</taxon>
        <taxon>Shewanella</taxon>
    </lineage>
</organism>
<dbReference type="SUPFAM" id="SSF52343">
    <property type="entry name" value="Ferredoxin reductase-like, C-terminal NADP-linked domain"/>
    <property type="match status" value="1"/>
</dbReference>
<evidence type="ECO:0000256" key="5">
    <source>
        <dbReference type="ARBA" id="ARBA00022827"/>
    </source>
</evidence>
<evidence type="ECO:0000256" key="12">
    <source>
        <dbReference type="SAM" id="MobiDB-lite"/>
    </source>
</evidence>
<dbReference type="InterPro" id="IPR008333">
    <property type="entry name" value="Cbr1-like_FAD-bd_dom"/>
</dbReference>
<keyword evidence="9" id="KW-0830">Ubiquinone</keyword>
<dbReference type="PRINTS" id="PR00410">
    <property type="entry name" value="PHEHYDRXLASE"/>
</dbReference>
<dbReference type="CDD" id="cd06215">
    <property type="entry name" value="FNR_iron_sulfur_binding_1"/>
    <property type="match status" value="1"/>
</dbReference>
<name>A0A411PGF1_9GAMM</name>
<dbReference type="AlphaFoldDB" id="A0A411PGF1"/>
<dbReference type="PROSITE" id="PS51384">
    <property type="entry name" value="FAD_FR"/>
    <property type="match status" value="1"/>
</dbReference>
<evidence type="ECO:0000256" key="10">
    <source>
        <dbReference type="ARBA" id="ARBA00034078"/>
    </source>
</evidence>
<dbReference type="PROSITE" id="PS51085">
    <property type="entry name" value="2FE2S_FER_2"/>
    <property type="match status" value="1"/>
</dbReference>
<dbReference type="InterPro" id="IPR001041">
    <property type="entry name" value="2Fe-2S_ferredoxin-type"/>
</dbReference>
<dbReference type="InterPro" id="IPR036010">
    <property type="entry name" value="2Fe-2S_ferredoxin-like_sf"/>
</dbReference>
<dbReference type="InterPro" id="IPR039261">
    <property type="entry name" value="FNR_nucleotide-bd"/>
</dbReference>
<evidence type="ECO:0000256" key="11">
    <source>
        <dbReference type="ARBA" id="ARBA00061434"/>
    </source>
</evidence>
<feature type="region of interest" description="Disordered" evidence="12">
    <location>
        <begin position="1"/>
        <end position="27"/>
    </location>
</feature>
<dbReference type="InterPro" id="IPR050415">
    <property type="entry name" value="MRET"/>
</dbReference>
<dbReference type="Gene3D" id="2.40.30.10">
    <property type="entry name" value="Translation factors"/>
    <property type="match status" value="1"/>
</dbReference>
<dbReference type="OrthoDB" id="581532at2"/>
<dbReference type="Gene3D" id="3.40.50.80">
    <property type="entry name" value="Nucleotide-binding domain of ferredoxin-NADP reductase (FNR) module"/>
    <property type="match status" value="1"/>
</dbReference>
<comment type="cofactor">
    <cofactor evidence="1">
        <name>FAD</name>
        <dbReference type="ChEBI" id="CHEBI:57692"/>
    </cofactor>
</comment>
<dbReference type="Pfam" id="PF00175">
    <property type="entry name" value="NAD_binding_1"/>
    <property type="match status" value="1"/>
</dbReference>
<proteinExistence type="inferred from homology"/>
<dbReference type="InterPro" id="IPR001433">
    <property type="entry name" value="OxRdtase_FAD/NAD-bd"/>
</dbReference>
<keyword evidence="16" id="KW-1185">Reference proteome</keyword>
<accession>A0A411PGF1</accession>
<dbReference type="InterPro" id="IPR006058">
    <property type="entry name" value="2Fe2S_fd_BS"/>
</dbReference>
<gene>
    <name evidence="15" type="ORF">EXU30_08220</name>
</gene>
<dbReference type="InterPro" id="IPR017927">
    <property type="entry name" value="FAD-bd_FR_type"/>
</dbReference>
<dbReference type="PROSITE" id="PS00197">
    <property type="entry name" value="2FE2S_FER_1"/>
    <property type="match status" value="1"/>
</dbReference>
<dbReference type="GO" id="GO:0016491">
    <property type="term" value="F:oxidoreductase activity"/>
    <property type="evidence" value="ECO:0007669"/>
    <property type="project" value="UniProtKB-KW"/>
</dbReference>
<evidence type="ECO:0000256" key="8">
    <source>
        <dbReference type="ARBA" id="ARBA00023014"/>
    </source>
</evidence>
<dbReference type="PANTHER" id="PTHR47354:SF6">
    <property type="entry name" value="NADH OXIDOREDUCTASE HCR"/>
    <property type="match status" value="1"/>
</dbReference>
<dbReference type="SUPFAM" id="SSF54292">
    <property type="entry name" value="2Fe-2S ferredoxin-like"/>
    <property type="match status" value="1"/>
</dbReference>
<keyword evidence="4" id="KW-0479">Metal-binding</keyword>
<keyword evidence="3" id="KW-0001">2Fe-2S</keyword>
<dbReference type="Pfam" id="PF00111">
    <property type="entry name" value="Fer2"/>
    <property type="match status" value="1"/>
</dbReference>
<evidence type="ECO:0000256" key="1">
    <source>
        <dbReference type="ARBA" id="ARBA00001974"/>
    </source>
</evidence>
<evidence type="ECO:0000256" key="9">
    <source>
        <dbReference type="ARBA" id="ARBA00023075"/>
    </source>
</evidence>
<dbReference type="GO" id="GO:0051537">
    <property type="term" value="F:2 iron, 2 sulfur cluster binding"/>
    <property type="evidence" value="ECO:0007669"/>
    <property type="project" value="UniProtKB-KW"/>
</dbReference>
<dbReference type="InterPro" id="IPR017938">
    <property type="entry name" value="Riboflavin_synthase-like_b-brl"/>
</dbReference>
<keyword evidence="6" id="KW-0560">Oxidoreductase</keyword>
<dbReference type="RefSeq" id="WP_130599041.1">
    <property type="nucleotide sequence ID" value="NZ_CP036200.1"/>
</dbReference>
<comment type="cofactor">
    <cofactor evidence="10">
        <name>[2Fe-2S] cluster</name>
        <dbReference type="ChEBI" id="CHEBI:190135"/>
    </cofactor>
</comment>
<dbReference type="CDD" id="cd00207">
    <property type="entry name" value="fer2"/>
    <property type="match status" value="1"/>
</dbReference>
<sequence>MSGFSFSSALADKQAEKSTQETKPVTSSGFSFATALSTKQASADAAKQSDAQTSKVADKPAGGSGFSFASALGEKQSGQQIAAIESQLDGKSLLTAAEWQRGEVELNCIEKWHETHDVVSFRFQGLKPVKFNFKPGQFLTFKLNIDGKQVYRSYTIASSPSRPYSLVVTIKEIPDGLVSNHLANTLNVGDTVSVTGPDGLFNLIDIQAEKYLFLSAGSGVTPMHSMSRWLNDTQVGSDIAFVHSARSASDVIFAKAMAQMTERNQSMSLGYVLESAESQSDLTKLYQDTALESGRLDIDKLAKLVPDYQSRTVFICGPDPYMQAVKQMLEQAGFNMANFHQESFGSAPTELDASSAGGDASARFMLEVSAAGQSATSIELTGAQSLLEGIESAGLPIVAACRSGVCGSCKCKVTKGEVNSKSSAGLTPQEVAEGYVLACSSKLTSDASLAL</sequence>
<keyword evidence="8" id="KW-0411">Iron-sulfur</keyword>